<feature type="transmembrane region" description="Helical" evidence="4">
    <location>
        <begin position="215"/>
        <end position="234"/>
    </location>
</feature>
<feature type="region of interest" description="Disordered" evidence="3">
    <location>
        <begin position="269"/>
        <end position="311"/>
    </location>
</feature>
<protein>
    <submittedName>
        <fullName evidence="6">Predicted anti-sigma-YlaC factor YlaD, contains Zn-finger domain</fullName>
    </submittedName>
</protein>
<feature type="domain" description="Putative zinc-finger" evidence="5">
    <location>
        <begin position="67"/>
        <end position="96"/>
    </location>
</feature>
<evidence type="ECO:0000256" key="2">
    <source>
        <dbReference type="ARBA" id="ARBA00023163"/>
    </source>
</evidence>
<keyword evidence="7" id="KW-1185">Reference proteome</keyword>
<evidence type="ECO:0000256" key="1">
    <source>
        <dbReference type="ARBA" id="ARBA00023015"/>
    </source>
</evidence>
<evidence type="ECO:0000313" key="7">
    <source>
        <dbReference type="Proteomes" id="UP000198716"/>
    </source>
</evidence>
<evidence type="ECO:0000256" key="4">
    <source>
        <dbReference type="SAM" id="Phobius"/>
    </source>
</evidence>
<evidence type="ECO:0000256" key="3">
    <source>
        <dbReference type="SAM" id="MobiDB-lite"/>
    </source>
</evidence>
<dbReference type="InterPro" id="IPR041916">
    <property type="entry name" value="Anti_sigma_zinc_sf"/>
</dbReference>
<keyword evidence="2" id="KW-0804">Transcription</keyword>
<dbReference type="Gene3D" id="1.10.10.1320">
    <property type="entry name" value="Anti-sigma factor, zinc-finger domain"/>
    <property type="match status" value="1"/>
</dbReference>
<sequence>MNFGPWPAATVVRLTRPRKPRRCRLVGREPSLPWEHDTRVPSISGTGAGNYREVADDQHGVDCVTSLEILSAELDGAATEEQRRLVRQHLAGCAECERRRAGFDELHRAVRIMPAEPGPDVTEAVLPALRPRLLDRLRGEAGRRPRTALRWSLALVAVVQLGVALLQLTGVGVRVGDGVRSTMPHIDHETGAWNAAVAVALAWVALRARHAAAHLPVLASFTGVLGALCLVDLVTGRVGPERVISHLPVLLGLVLVAVLALLHGSDRVPASGSRSLDGGAEREVAENTATSALDEGRTESSPPPVAHRESA</sequence>
<feature type="transmembrane region" description="Helical" evidence="4">
    <location>
        <begin position="148"/>
        <end position="171"/>
    </location>
</feature>
<dbReference type="InterPro" id="IPR027383">
    <property type="entry name" value="Znf_put"/>
</dbReference>
<gene>
    <name evidence="6" type="ORF">SAMN04487819_108105</name>
</gene>
<keyword evidence="4" id="KW-0472">Membrane</keyword>
<keyword evidence="1" id="KW-0805">Transcription regulation</keyword>
<keyword evidence="4" id="KW-0812">Transmembrane</keyword>
<feature type="transmembrane region" description="Helical" evidence="4">
    <location>
        <begin position="191"/>
        <end position="208"/>
    </location>
</feature>
<dbReference type="AlphaFoldDB" id="A0A1I1Y123"/>
<feature type="transmembrane region" description="Helical" evidence="4">
    <location>
        <begin position="246"/>
        <end position="264"/>
    </location>
</feature>
<name>A0A1I1Y123_9ACTN</name>
<organism evidence="6 7">
    <name type="scientific">Actinopolyspora alba</name>
    <dbReference type="NCBI Taxonomy" id="673379"/>
    <lineage>
        <taxon>Bacteria</taxon>
        <taxon>Bacillati</taxon>
        <taxon>Actinomycetota</taxon>
        <taxon>Actinomycetes</taxon>
        <taxon>Actinopolysporales</taxon>
        <taxon>Actinopolysporaceae</taxon>
        <taxon>Actinopolyspora</taxon>
        <taxon>Actinopolyspora alba group</taxon>
    </lineage>
</organism>
<accession>A0A1I1Y123</accession>
<evidence type="ECO:0000259" key="5">
    <source>
        <dbReference type="Pfam" id="PF13490"/>
    </source>
</evidence>
<dbReference type="EMBL" id="FOMZ01000008">
    <property type="protein sequence ID" value="SFE13395.1"/>
    <property type="molecule type" value="Genomic_DNA"/>
</dbReference>
<reference evidence="7" key="1">
    <citation type="submission" date="2016-10" db="EMBL/GenBank/DDBJ databases">
        <authorList>
            <person name="Varghese N."/>
            <person name="Submissions S."/>
        </authorList>
    </citation>
    <scope>NUCLEOTIDE SEQUENCE [LARGE SCALE GENOMIC DNA]</scope>
    <source>
        <strain evidence="7">DSM 45004</strain>
    </source>
</reference>
<evidence type="ECO:0000313" key="6">
    <source>
        <dbReference type="EMBL" id="SFE13395.1"/>
    </source>
</evidence>
<keyword evidence="4" id="KW-1133">Transmembrane helix</keyword>
<dbReference type="Pfam" id="PF13490">
    <property type="entry name" value="zf-HC2"/>
    <property type="match status" value="1"/>
</dbReference>
<dbReference type="Proteomes" id="UP000198716">
    <property type="component" value="Unassembled WGS sequence"/>
</dbReference>
<proteinExistence type="predicted"/>